<feature type="active site" evidence="9">
    <location>
        <position position="137"/>
    </location>
</feature>
<feature type="binding site" evidence="9">
    <location>
        <begin position="95"/>
        <end position="105"/>
    </location>
    <ligand>
        <name>ATP</name>
        <dbReference type="ChEBI" id="CHEBI:30616"/>
    </ligand>
</feature>
<accession>A0A5P1X2H9</accession>
<comment type="pathway">
    <text evidence="9">Isoprenoid biosynthesis; isopentenyl diphosphate biosynthesis via DXP pathway; isopentenyl diphosphate from 1-deoxy-D-xylulose 5-phosphate: step 3/6.</text>
</comment>
<evidence type="ECO:0000256" key="1">
    <source>
        <dbReference type="ARBA" id="ARBA00009684"/>
    </source>
</evidence>
<comment type="catalytic activity">
    <reaction evidence="9">
        <text>4-CDP-2-C-methyl-D-erythritol + ATP = 4-CDP-2-C-methyl-D-erythritol 2-phosphate + ADP + H(+)</text>
        <dbReference type="Rhea" id="RHEA:18437"/>
        <dbReference type="ChEBI" id="CHEBI:15378"/>
        <dbReference type="ChEBI" id="CHEBI:30616"/>
        <dbReference type="ChEBI" id="CHEBI:57823"/>
        <dbReference type="ChEBI" id="CHEBI:57919"/>
        <dbReference type="ChEBI" id="CHEBI:456216"/>
        <dbReference type="EC" id="2.7.1.148"/>
    </reaction>
</comment>
<evidence type="ECO:0000256" key="2">
    <source>
        <dbReference type="ARBA" id="ARBA00012052"/>
    </source>
</evidence>
<organism evidence="12 13">
    <name type="scientific">Paucilactobacillus nenjiangensis</name>
    <dbReference type="NCBI Taxonomy" id="1296540"/>
    <lineage>
        <taxon>Bacteria</taxon>
        <taxon>Bacillati</taxon>
        <taxon>Bacillota</taxon>
        <taxon>Bacilli</taxon>
        <taxon>Lactobacillales</taxon>
        <taxon>Lactobacillaceae</taxon>
        <taxon>Paucilactobacillus</taxon>
    </lineage>
</organism>
<proteinExistence type="inferred from homology"/>
<dbReference type="InterPro" id="IPR013750">
    <property type="entry name" value="GHMP_kinase_C_dom"/>
</dbReference>
<dbReference type="Gene3D" id="3.30.230.10">
    <property type="match status" value="1"/>
</dbReference>
<dbReference type="PANTHER" id="PTHR43527">
    <property type="entry name" value="4-DIPHOSPHOCYTIDYL-2-C-METHYL-D-ERYTHRITOL KINASE, CHLOROPLASTIC"/>
    <property type="match status" value="1"/>
</dbReference>
<dbReference type="SUPFAM" id="SSF55060">
    <property type="entry name" value="GHMP Kinase, C-terminal domain"/>
    <property type="match status" value="1"/>
</dbReference>
<dbReference type="InterPro" id="IPR006204">
    <property type="entry name" value="GHMP_kinase_N_dom"/>
</dbReference>
<comment type="function">
    <text evidence="9">Catalyzes the phosphorylation of the position 2 hydroxy group of 4-diphosphocytidyl-2C-methyl-D-erythritol.</text>
</comment>
<evidence type="ECO:0000313" key="12">
    <source>
        <dbReference type="EMBL" id="QER68112.1"/>
    </source>
</evidence>
<dbReference type="InterPro" id="IPR014721">
    <property type="entry name" value="Ribsml_uS5_D2-typ_fold_subgr"/>
</dbReference>
<evidence type="ECO:0000256" key="8">
    <source>
        <dbReference type="ARBA" id="ARBA00032554"/>
    </source>
</evidence>
<keyword evidence="13" id="KW-1185">Reference proteome</keyword>
<dbReference type="UniPathway" id="UPA00056">
    <property type="reaction ID" value="UER00094"/>
</dbReference>
<keyword evidence="5 9" id="KW-0547">Nucleotide-binding</keyword>
<evidence type="ECO:0000259" key="10">
    <source>
        <dbReference type="Pfam" id="PF00288"/>
    </source>
</evidence>
<feature type="domain" description="GHMP kinase N-terminal" evidence="10">
    <location>
        <begin position="67"/>
        <end position="144"/>
    </location>
</feature>
<feature type="active site" evidence="9">
    <location>
        <position position="10"/>
    </location>
</feature>
<dbReference type="HAMAP" id="MF_00061">
    <property type="entry name" value="IspE"/>
    <property type="match status" value="1"/>
</dbReference>
<dbReference type="GO" id="GO:0016114">
    <property type="term" value="P:terpenoid biosynthetic process"/>
    <property type="evidence" value="ECO:0007669"/>
    <property type="project" value="UniProtKB-UniRule"/>
</dbReference>
<name>A0A5P1X2H9_9LACO</name>
<dbReference type="GO" id="GO:0050515">
    <property type="term" value="F:4-(cytidine 5'-diphospho)-2-C-methyl-D-erythritol kinase activity"/>
    <property type="evidence" value="ECO:0007669"/>
    <property type="project" value="UniProtKB-UniRule"/>
</dbReference>
<gene>
    <name evidence="9" type="primary">ispE</name>
    <name evidence="12" type="ORF">F0161_09850</name>
</gene>
<dbReference type="OrthoDB" id="9809438at2"/>
<reference evidence="12 13" key="1">
    <citation type="submission" date="2019-09" db="EMBL/GenBank/DDBJ databases">
        <title>Complete Genome Sequence of Lactobacillus nenjiangensis SH-Y15, isolated from sauerkraut.</title>
        <authorList>
            <person name="Yang H."/>
        </authorList>
    </citation>
    <scope>NUCLEOTIDE SEQUENCE [LARGE SCALE GENOMIC DNA]</scope>
    <source>
        <strain evidence="12 13">SH-Y15</strain>
    </source>
</reference>
<dbReference type="InterPro" id="IPR020568">
    <property type="entry name" value="Ribosomal_Su5_D2-typ_SF"/>
</dbReference>
<keyword evidence="9" id="KW-0414">Isoprene biosynthesis</keyword>
<comment type="similarity">
    <text evidence="1 9">Belongs to the GHMP kinase family. IspE subfamily.</text>
</comment>
<dbReference type="GO" id="GO:0005524">
    <property type="term" value="F:ATP binding"/>
    <property type="evidence" value="ECO:0007669"/>
    <property type="project" value="UniProtKB-UniRule"/>
</dbReference>
<dbReference type="GO" id="GO:0019288">
    <property type="term" value="P:isopentenyl diphosphate biosynthetic process, methylerythritol 4-phosphate pathway"/>
    <property type="evidence" value="ECO:0007669"/>
    <property type="project" value="UniProtKB-UniRule"/>
</dbReference>
<evidence type="ECO:0000256" key="7">
    <source>
        <dbReference type="ARBA" id="ARBA00022840"/>
    </source>
</evidence>
<keyword evidence="4 9" id="KW-0808">Transferase</keyword>
<keyword evidence="6 9" id="KW-0418">Kinase</keyword>
<evidence type="ECO:0000256" key="6">
    <source>
        <dbReference type="ARBA" id="ARBA00022777"/>
    </source>
</evidence>
<dbReference type="Proteomes" id="UP000325295">
    <property type="component" value="Chromosome"/>
</dbReference>
<dbReference type="KEGG" id="lnn:F0161_09850"/>
<dbReference type="RefSeq" id="WP_150204454.1">
    <property type="nucleotide sequence ID" value="NZ_CP043939.1"/>
</dbReference>
<evidence type="ECO:0000256" key="9">
    <source>
        <dbReference type="HAMAP-Rule" id="MF_00061"/>
    </source>
</evidence>
<dbReference type="InterPro" id="IPR004424">
    <property type="entry name" value="IspE"/>
</dbReference>
<dbReference type="EMBL" id="CP043939">
    <property type="protein sequence ID" value="QER68112.1"/>
    <property type="molecule type" value="Genomic_DNA"/>
</dbReference>
<evidence type="ECO:0000259" key="11">
    <source>
        <dbReference type="Pfam" id="PF08544"/>
    </source>
</evidence>
<sequence>MKIIEKAPAKINLGLDTPRRYADKSPEWDMVMTSIDLADYVSVETTQETHKIKVYTNSGFLPNDQRNLAYQAVHILRTRFHQTDGVIVQITKQIPVAAGLGGGSSDAAAVLRALNKIWNLGLTYKELAKLALTIDSDVPYCIYSQTAHVTGHGEIVTPIEHFPHYPIVVAKPKISVSTPTILKQINYESVQHIQIDQLVTAINSGDAENIFASMGNVLEPITAAKHPEIDHLKGKMMKIGSDAAQMTGTGPTMFAVCEKLSRAKRLTNSLKGFCSEVYLVRSL</sequence>
<evidence type="ECO:0000256" key="5">
    <source>
        <dbReference type="ARBA" id="ARBA00022741"/>
    </source>
</evidence>
<dbReference type="Pfam" id="PF08544">
    <property type="entry name" value="GHMP_kinases_C"/>
    <property type="match status" value="1"/>
</dbReference>
<dbReference type="InterPro" id="IPR036554">
    <property type="entry name" value="GHMP_kinase_C_sf"/>
</dbReference>
<dbReference type="Pfam" id="PF00288">
    <property type="entry name" value="GHMP_kinases_N"/>
    <property type="match status" value="1"/>
</dbReference>
<evidence type="ECO:0000256" key="4">
    <source>
        <dbReference type="ARBA" id="ARBA00022679"/>
    </source>
</evidence>
<dbReference type="NCBIfam" id="TIGR00154">
    <property type="entry name" value="ispE"/>
    <property type="match status" value="1"/>
</dbReference>
<dbReference type="PANTHER" id="PTHR43527:SF2">
    <property type="entry name" value="4-DIPHOSPHOCYTIDYL-2-C-METHYL-D-ERYTHRITOL KINASE, CHLOROPLASTIC"/>
    <property type="match status" value="1"/>
</dbReference>
<dbReference type="EC" id="2.7.1.148" evidence="2 9"/>
<dbReference type="Gene3D" id="3.30.70.890">
    <property type="entry name" value="GHMP kinase, C-terminal domain"/>
    <property type="match status" value="1"/>
</dbReference>
<feature type="domain" description="GHMP kinase C-terminal" evidence="11">
    <location>
        <begin position="199"/>
        <end position="273"/>
    </location>
</feature>
<evidence type="ECO:0000256" key="3">
    <source>
        <dbReference type="ARBA" id="ARBA00017473"/>
    </source>
</evidence>
<dbReference type="PIRSF" id="PIRSF010376">
    <property type="entry name" value="IspE"/>
    <property type="match status" value="1"/>
</dbReference>
<dbReference type="AlphaFoldDB" id="A0A5P1X2H9"/>
<evidence type="ECO:0000313" key="13">
    <source>
        <dbReference type="Proteomes" id="UP000325295"/>
    </source>
</evidence>
<keyword evidence="7 9" id="KW-0067">ATP-binding</keyword>
<protein>
    <recommendedName>
        <fullName evidence="3 9">4-diphosphocytidyl-2-C-methyl-D-erythritol kinase</fullName>
        <shortName evidence="9">CMK</shortName>
        <ecNumber evidence="2 9">2.7.1.148</ecNumber>
    </recommendedName>
    <alternativeName>
        <fullName evidence="8 9">4-(cytidine-5'-diphospho)-2-C-methyl-D-erythritol kinase</fullName>
    </alternativeName>
</protein>
<dbReference type="SUPFAM" id="SSF54211">
    <property type="entry name" value="Ribosomal protein S5 domain 2-like"/>
    <property type="match status" value="1"/>
</dbReference>